<evidence type="ECO:0000313" key="3">
    <source>
        <dbReference type="EMBL" id="MCU9850381.1"/>
    </source>
</evidence>
<organism evidence="3 4">
    <name type="scientific">Albidovulum salinarum</name>
    <dbReference type="NCBI Taxonomy" id="2984153"/>
    <lineage>
        <taxon>Bacteria</taxon>
        <taxon>Pseudomonadati</taxon>
        <taxon>Pseudomonadota</taxon>
        <taxon>Alphaproteobacteria</taxon>
        <taxon>Rhodobacterales</taxon>
        <taxon>Paracoccaceae</taxon>
        <taxon>Albidovulum</taxon>
    </lineage>
</organism>
<dbReference type="InterPro" id="IPR036086">
    <property type="entry name" value="ParB/Sulfiredoxin_sf"/>
</dbReference>
<dbReference type="RefSeq" id="WP_263340418.1">
    <property type="nucleotide sequence ID" value="NZ_JAOVQO010000028.1"/>
</dbReference>
<dbReference type="PANTHER" id="PTHR33375:SF1">
    <property type="entry name" value="CHROMOSOME-PARTITIONING PROTEIN PARB-RELATED"/>
    <property type="match status" value="1"/>
</dbReference>
<evidence type="ECO:0000259" key="2">
    <source>
        <dbReference type="SMART" id="SM00470"/>
    </source>
</evidence>
<dbReference type="Proteomes" id="UP001209535">
    <property type="component" value="Unassembled WGS sequence"/>
</dbReference>
<comment type="caution">
    <text evidence="3">The sequence shown here is derived from an EMBL/GenBank/DDBJ whole genome shotgun (WGS) entry which is preliminary data.</text>
</comment>
<dbReference type="Gene3D" id="3.90.1530.10">
    <property type="entry name" value="Conserved hypothetical protein from pyrococcus furiosus pfu- 392566-001, ParB domain"/>
    <property type="match status" value="1"/>
</dbReference>
<dbReference type="Pfam" id="PF02195">
    <property type="entry name" value="ParB_N"/>
    <property type="match status" value="1"/>
</dbReference>
<gene>
    <name evidence="3" type="ORF">OEZ60_20560</name>
</gene>
<name>A0ABT2X8V5_9RHOB</name>
<evidence type="ECO:0000313" key="4">
    <source>
        <dbReference type="Proteomes" id="UP001209535"/>
    </source>
</evidence>
<dbReference type="PANTHER" id="PTHR33375">
    <property type="entry name" value="CHROMOSOME-PARTITIONING PROTEIN PARB-RELATED"/>
    <property type="match status" value="1"/>
</dbReference>
<proteinExistence type="predicted"/>
<feature type="compositionally biased region" description="Basic residues" evidence="1">
    <location>
        <begin position="126"/>
        <end position="135"/>
    </location>
</feature>
<evidence type="ECO:0000256" key="1">
    <source>
        <dbReference type="SAM" id="MobiDB-lite"/>
    </source>
</evidence>
<reference evidence="3 4" key="1">
    <citation type="submission" date="2022-10" db="EMBL/GenBank/DDBJ databases">
        <title>Defluviimonas sp. nov., isolated from ocean surface sediments.</title>
        <authorList>
            <person name="He W."/>
            <person name="Wang L."/>
            <person name="Zhang D.-F."/>
        </authorList>
    </citation>
    <scope>NUCLEOTIDE SEQUENCE [LARGE SCALE GENOMIC DNA]</scope>
    <source>
        <strain evidence="3 4">WL0024</strain>
    </source>
</reference>
<keyword evidence="4" id="KW-1185">Reference proteome</keyword>
<dbReference type="SMART" id="SM00470">
    <property type="entry name" value="ParB"/>
    <property type="match status" value="1"/>
</dbReference>
<dbReference type="EMBL" id="JAOVQO010000028">
    <property type="protein sequence ID" value="MCU9850381.1"/>
    <property type="molecule type" value="Genomic_DNA"/>
</dbReference>
<dbReference type="InterPro" id="IPR050336">
    <property type="entry name" value="Chromosome_partition/occlusion"/>
</dbReference>
<protein>
    <submittedName>
        <fullName evidence="3">ParB N-terminal domain-containing protein</fullName>
    </submittedName>
</protein>
<accession>A0ABT2X8V5</accession>
<dbReference type="SUPFAM" id="SSF110849">
    <property type="entry name" value="ParB/Sulfiredoxin"/>
    <property type="match status" value="1"/>
</dbReference>
<sequence>MKKPTLMQITSVAVAEVDARRRLRPVSEAGVESLLASIAETQVMKDAIHVRKLKDGKLVLIAGAHRLEAAKRLGWEEIEAKVWTDVTDDWAQLMEIDDNLAGAEMNALDTAVFLAERQRLGWRLRRNGGRRRRSPRPGSPICPARSAV</sequence>
<feature type="region of interest" description="Disordered" evidence="1">
    <location>
        <begin position="126"/>
        <end position="148"/>
    </location>
</feature>
<feature type="domain" description="ParB-like N-terminal" evidence="2">
    <location>
        <begin position="10"/>
        <end position="100"/>
    </location>
</feature>
<dbReference type="InterPro" id="IPR003115">
    <property type="entry name" value="ParB_N"/>
</dbReference>